<proteinExistence type="predicted"/>
<dbReference type="Pfam" id="PF12833">
    <property type="entry name" value="HTH_18"/>
    <property type="match status" value="1"/>
</dbReference>
<dbReference type="InterPro" id="IPR009057">
    <property type="entry name" value="Homeodomain-like_sf"/>
</dbReference>
<evidence type="ECO:0000259" key="4">
    <source>
        <dbReference type="PROSITE" id="PS01124"/>
    </source>
</evidence>
<organism evidence="5 6">
    <name type="scientific">Pseudonocardia humida</name>
    <dbReference type="NCBI Taxonomy" id="2800819"/>
    <lineage>
        <taxon>Bacteria</taxon>
        <taxon>Bacillati</taxon>
        <taxon>Actinomycetota</taxon>
        <taxon>Actinomycetes</taxon>
        <taxon>Pseudonocardiales</taxon>
        <taxon>Pseudonocardiaceae</taxon>
        <taxon>Pseudonocardia</taxon>
    </lineage>
</organism>
<dbReference type="PRINTS" id="PR00032">
    <property type="entry name" value="HTHARAC"/>
</dbReference>
<keyword evidence="3" id="KW-0804">Transcription</keyword>
<evidence type="ECO:0000256" key="2">
    <source>
        <dbReference type="ARBA" id="ARBA00023125"/>
    </source>
</evidence>
<evidence type="ECO:0000313" key="6">
    <source>
        <dbReference type="Proteomes" id="UP001165283"/>
    </source>
</evidence>
<dbReference type="InterPro" id="IPR018062">
    <property type="entry name" value="HTH_AraC-typ_CS"/>
</dbReference>
<dbReference type="SMART" id="SM00342">
    <property type="entry name" value="HTH_ARAC"/>
    <property type="match status" value="1"/>
</dbReference>
<keyword evidence="1" id="KW-0805">Transcription regulation</keyword>
<dbReference type="InterPro" id="IPR020449">
    <property type="entry name" value="Tscrpt_reg_AraC-type_HTH"/>
</dbReference>
<dbReference type="RefSeq" id="WP_252444769.1">
    <property type="nucleotide sequence ID" value="NZ_JAGSOV010000070.1"/>
</dbReference>
<dbReference type="PROSITE" id="PS00041">
    <property type="entry name" value="HTH_ARAC_FAMILY_1"/>
    <property type="match status" value="1"/>
</dbReference>
<gene>
    <name evidence="5" type="ORF">KDL28_32385</name>
</gene>
<evidence type="ECO:0000256" key="1">
    <source>
        <dbReference type="ARBA" id="ARBA00023015"/>
    </source>
</evidence>
<protein>
    <submittedName>
        <fullName evidence="5">Helix-turn-helix domain-containing protein</fullName>
    </submittedName>
</protein>
<comment type="caution">
    <text evidence="5">The sequence shown here is derived from an EMBL/GenBank/DDBJ whole genome shotgun (WGS) entry which is preliminary data.</text>
</comment>
<keyword evidence="6" id="KW-1185">Reference proteome</keyword>
<dbReference type="PANTHER" id="PTHR46796">
    <property type="entry name" value="HTH-TYPE TRANSCRIPTIONAL ACTIVATOR RHAS-RELATED"/>
    <property type="match status" value="1"/>
</dbReference>
<name>A0ABT1A9R3_9PSEU</name>
<reference evidence="5" key="1">
    <citation type="submission" date="2021-04" db="EMBL/GenBank/DDBJ databases">
        <title>Pseudonocardia sp. nov., isolated from sandy soil of mangrove forest.</title>
        <authorList>
            <person name="Zan Z."/>
            <person name="Huang R."/>
            <person name="Liu W."/>
        </authorList>
    </citation>
    <scope>NUCLEOTIDE SEQUENCE</scope>
    <source>
        <strain evidence="5">S2-4</strain>
    </source>
</reference>
<feature type="domain" description="HTH araC/xylS-type" evidence="4">
    <location>
        <begin position="213"/>
        <end position="313"/>
    </location>
</feature>
<dbReference type="Gene3D" id="1.10.10.60">
    <property type="entry name" value="Homeodomain-like"/>
    <property type="match status" value="1"/>
</dbReference>
<dbReference type="PANTHER" id="PTHR46796:SF6">
    <property type="entry name" value="ARAC SUBFAMILY"/>
    <property type="match status" value="1"/>
</dbReference>
<dbReference type="InterPro" id="IPR050204">
    <property type="entry name" value="AraC_XylS_family_regulators"/>
</dbReference>
<keyword evidence="2" id="KW-0238">DNA-binding</keyword>
<dbReference type="SUPFAM" id="SSF46689">
    <property type="entry name" value="Homeodomain-like"/>
    <property type="match status" value="1"/>
</dbReference>
<evidence type="ECO:0000313" key="5">
    <source>
        <dbReference type="EMBL" id="MCO1659775.1"/>
    </source>
</evidence>
<dbReference type="PROSITE" id="PS01124">
    <property type="entry name" value="HTH_ARAC_FAMILY_2"/>
    <property type="match status" value="1"/>
</dbReference>
<dbReference type="Proteomes" id="UP001165283">
    <property type="component" value="Unassembled WGS sequence"/>
</dbReference>
<evidence type="ECO:0000256" key="3">
    <source>
        <dbReference type="ARBA" id="ARBA00023163"/>
    </source>
</evidence>
<sequence length="322" mass="34590">MAVVLDTAAHPAGDRADLVHEVIANSGARTRVALHAPADSVDLRADAWEAGPVRVLSTTGTGLTLTRTGRDVNRDAPELVALGMSAGPCRYSVGDRTEAFGLGSLFLVDFATPYSFAHAGPRGTSFAAHIDHAQLDLGVDDVRAAIPRLTANPLMPLVRGHLTQLFAAIDEVAGIPAVAADVGAATVDLTRALIVSAAGSRRQRDVLHETLRAQVVAHVRAHLRDRELTPAGVAAAHHISVRSLYTVWGDRDGTLVDWIIRERLERVRRELALAAPGLTIFAVARAWGFVNAAHFSRRFRAAYGMSPQEWRHWSRSRATAGD</sequence>
<dbReference type="InterPro" id="IPR018060">
    <property type="entry name" value="HTH_AraC"/>
</dbReference>
<dbReference type="EMBL" id="JAGSOV010000070">
    <property type="protein sequence ID" value="MCO1659775.1"/>
    <property type="molecule type" value="Genomic_DNA"/>
</dbReference>
<accession>A0ABT1A9R3</accession>